<sequence length="731" mass="82945">MKSTFLLFKAIILYTQYYLSFAILHPDGYDYEECSPDKKKCEFWLVVQEHLTMIYEKNLVYAHKGNLYLYNEHHSNFTTHVPADQVITVDGVNRMVKVVNGSLPGPPLVVYEGQMVTVHISNMMLSDSTTIHFHGLHQKATPYFDGMPYITQCPVAAGQTFTHEFKAEPVGTFWYHSHVGSQRSNGVFGPFIVKERHPPGTKLPTDMIMSVGDWHHENSDEVYIKMIYGNYIGRNKYEVTHTLDGGNFSAVPWVSGLINGKGRYIDKMTGKKIMAPLSWFNVTRGNQYRFRTIGTGSLYPLRISVDDHNLTVIASDGYDIEPMVVESFIINPGERYDFLLDANQPYKNYWIRAVSMEADVTDHEIQAILHYSGAMDTEPQTERTSCTSDFKCLVLNCPFDRYPSRDNIKCIKMSEMRAAGRKDPPPPFTNDSQEHFLNFAFPGEGIEKFIPGAVNGRKFMYPGVNSLFQKDGITAEYDCAKNDCGEDKVCHCHYELTVPYNKTVNLIWSNVGSGSGWAHPIHLHGHSFYLLKMGYPKQDPDTGLLKGRTPDIDCGDSKLQYCNEAKWSNRSWANGNAPGVNLVNPIRKDTIIIPSGGYAIIRLATTNPGKWFLHCHIEVHALEGMAMVLNEAPDQKIENPPGFPTCNNFYNDRSRDMQFIGDEQCQKAESMKRQIHNKDAINLIITSTLGAIVTIQFIVMLYCILRNKKVRQNIENKLNPETKKKNTKAKD</sequence>
<dbReference type="GO" id="GO:0005886">
    <property type="term" value="C:plasma membrane"/>
    <property type="evidence" value="ECO:0007669"/>
    <property type="project" value="TreeGrafter"/>
</dbReference>
<feature type="domain" description="Plastocyanin-like" evidence="7">
    <location>
        <begin position="208"/>
        <end position="374"/>
    </location>
</feature>
<evidence type="ECO:0000256" key="5">
    <source>
        <dbReference type="SAM" id="Phobius"/>
    </source>
</evidence>
<dbReference type="GO" id="GO:0006826">
    <property type="term" value="P:iron ion transport"/>
    <property type="evidence" value="ECO:0007669"/>
    <property type="project" value="TreeGrafter"/>
</dbReference>
<evidence type="ECO:0000259" key="7">
    <source>
        <dbReference type="Pfam" id="PF00394"/>
    </source>
</evidence>
<dbReference type="AlphaFoldDB" id="A0A7M5UYH9"/>
<dbReference type="SUPFAM" id="SSF49503">
    <property type="entry name" value="Cupredoxins"/>
    <property type="match status" value="3"/>
</dbReference>
<dbReference type="InterPro" id="IPR033138">
    <property type="entry name" value="Cu_oxidase_CS"/>
</dbReference>
<dbReference type="InterPro" id="IPR001117">
    <property type="entry name" value="Cu-oxidase_2nd"/>
</dbReference>
<dbReference type="Pfam" id="PF07731">
    <property type="entry name" value="Cu-oxidase_2"/>
    <property type="match status" value="1"/>
</dbReference>
<dbReference type="CDD" id="cd13858">
    <property type="entry name" value="CuRO_1_tcLCC2_insect_like"/>
    <property type="match status" value="1"/>
</dbReference>
<keyword evidence="4" id="KW-0186">Copper</keyword>
<evidence type="ECO:0000313" key="11">
    <source>
        <dbReference type="Proteomes" id="UP000594262"/>
    </source>
</evidence>
<accession>A0A7M5UYH9</accession>
<dbReference type="GO" id="GO:0016491">
    <property type="term" value="F:oxidoreductase activity"/>
    <property type="evidence" value="ECO:0007669"/>
    <property type="project" value="UniProtKB-KW"/>
</dbReference>
<keyword evidence="5" id="KW-0812">Transmembrane</keyword>
<feature type="chain" id="PRO_5029817789" evidence="6">
    <location>
        <begin position="23"/>
        <end position="731"/>
    </location>
</feature>
<dbReference type="PANTHER" id="PTHR11709">
    <property type="entry name" value="MULTI-COPPER OXIDASE"/>
    <property type="match status" value="1"/>
</dbReference>
<evidence type="ECO:0000256" key="1">
    <source>
        <dbReference type="ARBA" id="ARBA00010609"/>
    </source>
</evidence>
<organism evidence="10 11">
    <name type="scientific">Clytia hemisphaerica</name>
    <dbReference type="NCBI Taxonomy" id="252671"/>
    <lineage>
        <taxon>Eukaryota</taxon>
        <taxon>Metazoa</taxon>
        <taxon>Cnidaria</taxon>
        <taxon>Hydrozoa</taxon>
        <taxon>Hydroidolina</taxon>
        <taxon>Leptothecata</taxon>
        <taxon>Obeliida</taxon>
        <taxon>Clytiidae</taxon>
        <taxon>Clytia</taxon>
    </lineage>
</organism>
<keyword evidence="5" id="KW-1133">Transmembrane helix</keyword>
<dbReference type="CDD" id="cd13884">
    <property type="entry name" value="CuRO_2_tcLCC_insect_like"/>
    <property type="match status" value="1"/>
</dbReference>
<dbReference type="Pfam" id="PF07732">
    <property type="entry name" value="Cu-oxidase_3"/>
    <property type="match status" value="1"/>
</dbReference>
<feature type="signal peptide" evidence="6">
    <location>
        <begin position="1"/>
        <end position="22"/>
    </location>
</feature>
<dbReference type="InterPro" id="IPR045087">
    <property type="entry name" value="Cu-oxidase_fam"/>
</dbReference>
<feature type="domain" description="Plastocyanin-like" evidence="9">
    <location>
        <begin position="87"/>
        <end position="196"/>
    </location>
</feature>
<keyword evidence="6" id="KW-0732">Signal</keyword>
<evidence type="ECO:0000313" key="10">
    <source>
        <dbReference type="EnsemblMetazoa" id="CLYHEMP003331.1"/>
    </source>
</evidence>
<dbReference type="OrthoDB" id="2121828at2759"/>
<dbReference type="PANTHER" id="PTHR11709:SF394">
    <property type="entry name" value="FI03373P-RELATED"/>
    <property type="match status" value="1"/>
</dbReference>
<feature type="transmembrane region" description="Helical" evidence="5">
    <location>
        <begin position="680"/>
        <end position="705"/>
    </location>
</feature>
<feature type="domain" description="Plastocyanin-like" evidence="8">
    <location>
        <begin position="488"/>
        <end position="634"/>
    </location>
</feature>
<dbReference type="Proteomes" id="UP000594262">
    <property type="component" value="Unplaced"/>
</dbReference>
<dbReference type="PROSITE" id="PS00079">
    <property type="entry name" value="MULTICOPPER_OXIDASE1"/>
    <property type="match status" value="1"/>
</dbReference>
<evidence type="ECO:0000256" key="6">
    <source>
        <dbReference type="SAM" id="SignalP"/>
    </source>
</evidence>
<dbReference type="FunFam" id="2.60.40.420:FF:000045">
    <property type="entry name" value="Laccase 2"/>
    <property type="match status" value="1"/>
</dbReference>
<dbReference type="InterPro" id="IPR011707">
    <property type="entry name" value="Cu-oxidase-like_N"/>
</dbReference>
<dbReference type="InterPro" id="IPR002355">
    <property type="entry name" value="Cu_oxidase_Cu_BS"/>
</dbReference>
<dbReference type="InterPro" id="IPR008972">
    <property type="entry name" value="Cupredoxin"/>
</dbReference>
<keyword evidence="5" id="KW-0472">Membrane</keyword>
<keyword evidence="11" id="KW-1185">Reference proteome</keyword>
<evidence type="ECO:0000256" key="4">
    <source>
        <dbReference type="ARBA" id="ARBA00023008"/>
    </source>
</evidence>
<dbReference type="RefSeq" id="XP_066920413.1">
    <property type="nucleotide sequence ID" value="XM_067064312.1"/>
</dbReference>
<keyword evidence="3" id="KW-0560">Oxidoreductase</keyword>
<dbReference type="GeneID" id="136807711"/>
<dbReference type="GO" id="GO:0005507">
    <property type="term" value="F:copper ion binding"/>
    <property type="evidence" value="ECO:0007669"/>
    <property type="project" value="InterPro"/>
</dbReference>
<dbReference type="CDD" id="cd13905">
    <property type="entry name" value="CuRO_3_tcLLC2_insect_like"/>
    <property type="match status" value="1"/>
</dbReference>
<dbReference type="PROSITE" id="PS00080">
    <property type="entry name" value="MULTICOPPER_OXIDASE2"/>
    <property type="match status" value="1"/>
</dbReference>
<proteinExistence type="inferred from homology"/>
<protein>
    <submittedName>
        <fullName evidence="10">Uncharacterized protein</fullName>
    </submittedName>
</protein>
<evidence type="ECO:0000256" key="3">
    <source>
        <dbReference type="ARBA" id="ARBA00023002"/>
    </source>
</evidence>
<keyword evidence="2" id="KW-0479">Metal-binding</keyword>
<dbReference type="EnsemblMetazoa" id="CLYHEMT003331.1">
    <property type="protein sequence ID" value="CLYHEMP003331.1"/>
    <property type="gene ID" value="CLYHEMG003331"/>
</dbReference>
<evidence type="ECO:0000259" key="8">
    <source>
        <dbReference type="Pfam" id="PF07731"/>
    </source>
</evidence>
<dbReference type="Pfam" id="PF00394">
    <property type="entry name" value="Cu-oxidase"/>
    <property type="match status" value="1"/>
</dbReference>
<evidence type="ECO:0000259" key="9">
    <source>
        <dbReference type="Pfam" id="PF07732"/>
    </source>
</evidence>
<comment type="similarity">
    <text evidence="1">Belongs to the multicopper oxidase family.</text>
</comment>
<dbReference type="InterPro" id="IPR011706">
    <property type="entry name" value="Cu-oxidase_C"/>
</dbReference>
<name>A0A7M5UYH9_9CNID</name>
<reference evidence="10" key="1">
    <citation type="submission" date="2021-01" db="UniProtKB">
        <authorList>
            <consortium name="EnsemblMetazoa"/>
        </authorList>
    </citation>
    <scope>IDENTIFICATION</scope>
</reference>
<evidence type="ECO:0000256" key="2">
    <source>
        <dbReference type="ARBA" id="ARBA00022723"/>
    </source>
</evidence>
<dbReference type="Gene3D" id="2.60.40.420">
    <property type="entry name" value="Cupredoxins - blue copper proteins"/>
    <property type="match status" value="3"/>
</dbReference>